<dbReference type="AlphaFoldDB" id="A0A1I0TT46"/>
<protein>
    <submittedName>
        <fullName evidence="1">Uncharacterized protein</fullName>
    </submittedName>
</protein>
<dbReference type="RefSeq" id="WP_090985724.1">
    <property type="nucleotide sequence ID" value="NZ_FOJM01000014.1"/>
</dbReference>
<keyword evidence="2" id="KW-1185">Reference proteome</keyword>
<gene>
    <name evidence="1" type="ORF">SAMN04488511_11431</name>
</gene>
<evidence type="ECO:0000313" key="2">
    <source>
        <dbReference type="Proteomes" id="UP000198836"/>
    </source>
</evidence>
<proteinExistence type="predicted"/>
<organism evidence="1 2">
    <name type="scientific">Pedobacter suwonensis</name>
    <dbReference type="NCBI Taxonomy" id="332999"/>
    <lineage>
        <taxon>Bacteria</taxon>
        <taxon>Pseudomonadati</taxon>
        <taxon>Bacteroidota</taxon>
        <taxon>Sphingobacteriia</taxon>
        <taxon>Sphingobacteriales</taxon>
        <taxon>Sphingobacteriaceae</taxon>
        <taxon>Pedobacter</taxon>
    </lineage>
</organism>
<dbReference type="Proteomes" id="UP000198836">
    <property type="component" value="Unassembled WGS sequence"/>
</dbReference>
<dbReference type="EMBL" id="FOJM01000014">
    <property type="protein sequence ID" value="SFA54867.1"/>
    <property type="molecule type" value="Genomic_DNA"/>
</dbReference>
<reference evidence="2" key="1">
    <citation type="submission" date="2016-10" db="EMBL/GenBank/DDBJ databases">
        <authorList>
            <person name="Varghese N."/>
            <person name="Submissions S."/>
        </authorList>
    </citation>
    <scope>NUCLEOTIDE SEQUENCE [LARGE SCALE GENOMIC DNA]</scope>
    <source>
        <strain evidence="2">DSM 18130</strain>
    </source>
</reference>
<evidence type="ECO:0000313" key="1">
    <source>
        <dbReference type="EMBL" id="SFA54867.1"/>
    </source>
</evidence>
<sequence length="130" mass="14587">MYVVQIYLAHPTSKQQGGVVGWNGANWVPRKNLGKFLIDVAKPNTKLMSDSLTLIISKNTSESFIFGYSIQQNIDKPFDKEFVNWKHCFLVIEYLGKSGVNALIAPAYEGVKVKEGDSYEISLSRLRGDN</sequence>
<name>A0A1I0TT46_9SPHI</name>
<accession>A0A1I0TT46</accession>